<evidence type="ECO:0000256" key="1">
    <source>
        <dbReference type="ARBA" id="ARBA00001966"/>
    </source>
</evidence>
<evidence type="ECO:0000256" key="5">
    <source>
        <dbReference type="ARBA" id="ARBA00022723"/>
    </source>
</evidence>
<dbReference type="Pfam" id="PF01866">
    <property type="entry name" value="Diphthamide_syn"/>
    <property type="match status" value="1"/>
</dbReference>
<evidence type="ECO:0000256" key="6">
    <source>
        <dbReference type="ARBA" id="ARBA00023004"/>
    </source>
</evidence>
<dbReference type="NCBIfam" id="TIGR00272">
    <property type="entry name" value="DPH2"/>
    <property type="match status" value="1"/>
</dbReference>
<dbReference type="InterPro" id="IPR016435">
    <property type="entry name" value="DPH1/DPH2"/>
</dbReference>
<dbReference type="InterPro" id="IPR010014">
    <property type="entry name" value="DHP2"/>
</dbReference>
<dbReference type="InterPro" id="IPR042265">
    <property type="entry name" value="DPH1/DPH2_3"/>
</dbReference>
<dbReference type="UniPathway" id="UPA00559"/>
<dbReference type="SFLD" id="SFLDS00032">
    <property type="entry name" value="Radical_SAM_3-amino-3-carboxyp"/>
    <property type="match status" value="1"/>
</dbReference>
<comment type="pathway">
    <text evidence="2 8">Protein modification; peptidyl-diphthamide biosynthesis.</text>
</comment>
<dbReference type="FunFam" id="3.40.50.11840:FF:000002">
    <property type="entry name" value="2-(3-amino-3-carboxypropyl)histidine synthase subunit 2"/>
    <property type="match status" value="1"/>
</dbReference>
<comment type="function">
    <text evidence="8">Required for the first step of diphthamide biosynthesis, a post-translational modification of histidine which occurs in elongation factor 2. DPH1 and DPH2 transfer a 3-amino-3-carboxypropyl (ACP) group from S-adenosyl-L-methionine (SAM) to a histidine residue, the reaction is assisted by a reduction system comprising DPH3 and a NADH-dependent reductase. Facilitates the reduction of the catalytic iron-sulfur cluster found in the DPH1 subunit.</text>
</comment>
<dbReference type="NCBIfam" id="TIGR00322">
    <property type="entry name" value="diphth2_R"/>
    <property type="match status" value="1"/>
</dbReference>
<dbReference type="PANTHER" id="PTHR10762">
    <property type="entry name" value="DIPHTHAMIDE BIOSYNTHESIS PROTEIN"/>
    <property type="match status" value="1"/>
</dbReference>
<dbReference type="PANTHER" id="PTHR10762:SF2">
    <property type="entry name" value="2-(3-AMINO-3-CARBOXYPROPYL)HISTIDINE SYNTHASE SUBUNIT 2"/>
    <property type="match status" value="1"/>
</dbReference>
<evidence type="ECO:0000256" key="4">
    <source>
        <dbReference type="ARBA" id="ARBA00021914"/>
    </source>
</evidence>
<dbReference type="Gene3D" id="3.40.50.11860">
    <property type="entry name" value="Diphthamide synthesis DPH1/DPH2 domain 3"/>
    <property type="match status" value="1"/>
</dbReference>
<evidence type="ECO:0000256" key="7">
    <source>
        <dbReference type="ARBA" id="ARBA00023014"/>
    </source>
</evidence>
<dbReference type="GO" id="GO:0090560">
    <property type="term" value="F:2-(3-amino-3-carboxypropyl)histidine synthase activity"/>
    <property type="evidence" value="ECO:0007669"/>
    <property type="project" value="InterPro"/>
</dbReference>
<dbReference type="SFLD" id="SFLDF00408">
    <property type="entry name" value="Diphthamide_biosynthesis_famil"/>
    <property type="match status" value="1"/>
</dbReference>
<evidence type="ECO:0000313" key="9">
    <source>
        <dbReference type="EMBL" id="CCA23796.1"/>
    </source>
</evidence>
<gene>
    <name evidence="9" type="primary">AlNc14C207G8844</name>
    <name evidence="9" type="ORF">ALNC14_099400</name>
</gene>
<accession>F0WR36</accession>
<evidence type="ECO:0000256" key="8">
    <source>
        <dbReference type="RuleBase" id="RU364133"/>
    </source>
</evidence>
<proteinExistence type="inferred from homology"/>
<dbReference type="Gene3D" id="3.40.50.11840">
    <property type="entry name" value="Diphthamide synthesis DPH1/DPH2 domain 1"/>
    <property type="match status" value="1"/>
</dbReference>
<dbReference type="SFLD" id="SFLDG01121">
    <property type="entry name" value="Diphthamide_biosynthesis"/>
    <property type="match status" value="1"/>
</dbReference>
<dbReference type="HOGENOM" id="CLU_015210_1_0_1"/>
<dbReference type="EMBL" id="FR824252">
    <property type="protein sequence ID" value="CCA23796.1"/>
    <property type="molecule type" value="Genomic_DNA"/>
</dbReference>
<organism evidence="9">
    <name type="scientific">Albugo laibachii Nc14</name>
    <dbReference type="NCBI Taxonomy" id="890382"/>
    <lineage>
        <taxon>Eukaryota</taxon>
        <taxon>Sar</taxon>
        <taxon>Stramenopiles</taxon>
        <taxon>Oomycota</taxon>
        <taxon>Peronosporomycetes</taxon>
        <taxon>Albuginales</taxon>
        <taxon>Albuginaceae</taxon>
        <taxon>Albugo</taxon>
    </lineage>
</organism>
<sequence>MSHVSLAFESDDIVAVKRIQIEKSDGTRDDDSSIDSFYDRNRCIDIIKSHNYKKIALQLPDSLLRDAVQIQRLLQERLRAVEYAFDRVFVLGDTSYGSCCVDEIAATHLQADCVIHYGRSCLSATSSLPVIFVFGNQPIDKEHSIRSFSRHLEDKVEALCDGSDIAHTLMLLYDPFYAHAIESISSGLSKNVQALRMTVLTGQTRRFYDPAQPERGEQVIDGKLIWIGGQSISLPEDCCLDDTTQQKNYAILYIGSESQHLTSILMRFSAIPCISYDPKAKSLREEGVKVNKLLMRRYFLMQKAKEARIFGVLMGTLGVTQYQDIVKKLRDLITRSGRKSYLFVVGKVNVHKLANFSGIDAFVLVACRQNTLLDSKEFYKPIITPYELIIALSDGMESWNANYKSDFRDVLPLFPTVDAWASVEKSSDEPFYSLISGTYTANPRTLDTFQASCDIDSSEEGTLVRCQRGDLEKYRSQAGEYLSKQEYQGLDPRIGKSQAHAAVTGTSGIARGYAHEPE</sequence>
<name>F0WR36_9STRA</name>
<dbReference type="AlphaFoldDB" id="F0WR36"/>
<comment type="similarity">
    <text evidence="3 8">Belongs to the DPH1/DPH2 family. DPH2 subfamily.</text>
</comment>
<keyword evidence="5 8" id="KW-0479">Metal-binding</keyword>
<keyword evidence="6 8" id="KW-0408">Iron</keyword>
<protein>
    <recommendedName>
        <fullName evidence="4 8">2-(3-amino-3-carboxypropyl)histidine synthase subunit 2</fullName>
    </recommendedName>
</protein>
<reference evidence="9" key="1">
    <citation type="journal article" date="2011" name="PLoS Biol.">
        <title>Gene gain and loss during evolution of obligate parasitism in the white rust pathogen of Arabidopsis thaliana.</title>
        <authorList>
            <person name="Kemen E."/>
            <person name="Gardiner A."/>
            <person name="Schultz-Larsen T."/>
            <person name="Kemen A.C."/>
            <person name="Balmuth A.L."/>
            <person name="Robert-Seilaniantz A."/>
            <person name="Bailey K."/>
            <person name="Holub E."/>
            <person name="Studholme D.J."/>
            <person name="Maclean D."/>
            <person name="Jones J.D."/>
        </authorList>
    </citation>
    <scope>NUCLEOTIDE SEQUENCE</scope>
</reference>
<dbReference type="GO" id="GO:0051536">
    <property type="term" value="F:iron-sulfur cluster binding"/>
    <property type="evidence" value="ECO:0007669"/>
    <property type="project" value="UniProtKB-KW"/>
</dbReference>
<dbReference type="InterPro" id="IPR042263">
    <property type="entry name" value="DPH1/DPH2_1"/>
</dbReference>
<dbReference type="GO" id="GO:0046872">
    <property type="term" value="F:metal ion binding"/>
    <property type="evidence" value="ECO:0007669"/>
    <property type="project" value="UniProtKB-KW"/>
</dbReference>
<comment type="cofactor">
    <cofactor evidence="1">
        <name>[4Fe-4S] cluster</name>
        <dbReference type="ChEBI" id="CHEBI:49883"/>
    </cofactor>
</comment>
<dbReference type="GO" id="GO:0017183">
    <property type="term" value="P:protein histidyl modification to diphthamide"/>
    <property type="evidence" value="ECO:0007669"/>
    <property type="project" value="UniProtKB-UniPathway"/>
</dbReference>
<evidence type="ECO:0000256" key="3">
    <source>
        <dbReference type="ARBA" id="ARBA00006179"/>
    </source>
</evidence>
<dbReference type="FunFam" id="3.40.50.11860:FF:000001">
    <property type="entry name" value="2-(3-amino-3-carboxypropyl)histidine synthase subunit 2"/>
    <property type="match status" value="1"/>
</dbReference>
<keyword evidence="7 8" id="KW-0411">Iron-sulfur</keyword>
<reference evidence="9" key="2">
    <citation type="submission" date="2011-02" db="EMBL/GenBank/DDBJ databases">
        <authorList>
            <person name="MacLean D."/>
        </authorList>
    </citation>
    <scope>NUCLEOTIDE SEQUENCE</scope>
</reference>
<evidence type="ECO:0000256" key="2">
    <source>
        <dbReference type="ARBA" id="ARBA00005156"/>
    </source>
</evidence>